<dbReference type="PROSITE" id="PS51770">
    <property type="entry name" value="HOTDOG_ACOT"/>
    <property type="match status" value="2"/>
</dbReference>
<evidence type="ECO:0000256" key="2">
    <source>
        <dbReference type="ARBA" id="ARBA00022737"/>
    </source>
</evidence>
<dbReference type="InterPro" id="IPR033120">
    <property type="entry name" value="HOTDOG_ACOT"/>
</dbReference>
<keyword evidence="2" id="KW-0677">Repeat</keyword>
<protein>
    <recommendedName>
        <fullName evidence="5">HotDog ACOT-type domain-containing protein</fullName>
    </recommendedName>
</protein>
<evidence type="ECO:0000313" key="7">
    <source>
        <dbReference type="Proteomes" id="UP001329430"/>
    </source>
</evidence>
<accession>A0AAN7VGM3</accession>
<feature type="domain" description="HotDog ACOT-type" evidence="5">
    <location>
        <begin position="100"/>
        <end position="222"/>
    </location>
</feature>
<keyword evidence="7" id="KW-1185">Reference proteome</keyword>
<proteinExistence type="inferred from homology"/>
<gene>
    <name evidence="6" type="ORF">RI129_004388</name>
</gene>
<reference evidence="6 7" key="1">
    <citation type="journal article" date="2024" name="Insects">
        <title>An Improved Chromosome-Level Genome Assembly of the Firefly Pyrocoelia pectoralis.</title>
        <authorList>
            <person name="Fu X."/>
            <person name="Meyer-Rochow V.B."/>
            <person name="Ballantyne L."/>
            <person name="Zhu X."/>
        </authorList>
    </citation>
    <scope>NUCLEOTIDE SEQUENCE [LARGE SCALE GENOMIC DNA]</scope>
    <source>
        <strain evidence="6">XCY_ONT2</strain>
    </source>
</reference>
<name>A0AAN7VGM3_9COLE</name>
<keyword evidence="3" id="KW-0378">Hydrolase</keyword>
<dbReference type="PANTHER" id="PTHR12655:SF0">
    <property type="entry name" value="ACYL-COENZYME A THIOESTERASE 9, MITOCHONDRIAL"/>
    <property type="match status" value="1"/>
</dbReference>
<dbReference type="CDD" id="cd03442">
    <property type="entry name" value="BFIT_BACH"/>
    <property type="match status" value="2"/>
</dbReference>
<dbReference type="AlphaFoldDB" id="A0AAN7VGM3"/>
<sequence>MSIHVLRILRYAKQICKQGSHKDLMKGKFYYTGSRYDPEAKLATAGTIQHLKRELAEWMGVECGYKPLNQVKSRTHLLQYLPTNQNELPDRTMGDSFASALIPLSTDLELQDKYVSFLGHVRVGRLLEDMDIFAVYIAQKHILNPKQPEGKHSPYTLVTALVDKIDFTDYLPKHDKDIQISGHVTWAGTSSVEVVVWLEQIVDEQRNLLMSALFLMMVRDAATMKAAIINALKATTDEEQELIDKGSLRKEERVQTRSKSITKVIPNAKEQEILHELFIRTIDSKEENFSKLTLPPNCEWMEDYTLSNLIVVHPEHRNLHNNVFGGFIMRAALEVSYGLGYLFTNSRPLFRTISDITFNKPISLNSLIHMHAHLVCTKGKFYQIRVHTHAWNAEDSTNFTSNTFHFTYESPTNVKEIFPKTYQESMKYIDGYRNLVKSIGN</sequence>
<comment type="similarity">
    <text evidence="1">Belongs to the acyl coenzyme A hydrolase family.</text>
</comment>
<dbReference type="PANTHER" id="PTHR12655">
    <property type="entry name" value="ACYL-COA THIOESTERASE"/>
    <property type="match status" value="1"/>
</dbReference>
<evidence type="ECO:0000259" key="5">
    <source>
        <dbReference type="PROSITE" id="PS51770"/>
    </source>
</evidence>
<evidence type="ECO:0000256" key="3">
    <source>
        <dbReference type="ARBA" id="ARBA00022801"/>
    </source>
</evidence>
<comment type="caution">
    <text evidence="6">The sequence shown here is derived from an EMBL/GenBank/DDBJ whole genome shotgun (WGS) entry which is preliminary data.</text>
</comment>
<evidence type="ECO:0000256" key="4">
    <source>
        <dbReference type="ARBA" id="ARBA00022946"/>
    </source>
</evidence>
<dbReference type="SUPFAM" id="SSF54637">
    <property type="entry name" value="Thioesterase/thiol ester dehydrase-isomerase"/>
    <property type="match status" value="2"/>
</dbReference>
<dbReference type="GO" id="GO:0047617">
    <property type="term" value="F:fatty acyl-CoA hydrolase activity"/>
    <property type="evidence" value="ECO:0007669"/>
    <property type="project" value="TreeGrafter"/>
</dbReference>
<dbReference type="Gene3D" id="3.10.129.10">
    <property type="entry name" value="Hotdog Thioesterase"/>
    <property type="match status" value="2"/>
</dbReference>
<keyword evidence="4" id="KW-0809">Transit peptide</keyword>
<organism evidence="6 7">
    <name type="scientific">Pyrocoelia pectoralis</name>
    <dbReference type="NCBI Taxonomy" id="417401"/>
    <lineage>
        <taxon>Eukaryota</taxon>
        <taxon>Metazoa</taxon>
        <taxon>Ecdysozoa</taxon>
        <taxon>Arthropoda</taxon>
        <taxon>Hexapoda</taxon>
        <taxon>Insecta</taxon>
        <taxon>Pterygota</taxon>
        <taxon>Neoptera</taxon>
        <taxon>Endopterygota</taxon>
        <taxon>Coleoptera</taxon>
        <taxon>Polyphaga</taxon>
        <taxon>Elateriformia</taxon>
        <taxon>Elateroidea</taxon>
        <taxon>Lampyridae</taxon>
        <taxon>Lampyrinae</taxon>
        <taxon>Pyrocoelia</taxon>
    </lineage>
</organism>
<dbReference type="GO" id="GO:0005739">
    <property type="term" value="C:mitochondrion"/>
    <property type="evidence" value="ECO:0007669"/>
    <property type="project" value="TreeGrafter"/>
</dbReference>
<dbReference type="EMBL" id="JAVRBK010000003">
    <property type="protein sequence ID" value="KAK5645924.1"/>
    <property type="molecule type" value="Genomic_DNA"/>
</dbReference>
<dbReference type="Proteomes" id="UP001329430">
    <property type="component" value="Chromosome 3"/>
</dbReference>
<dbReference type="FunFam" id="3.10.129.10:FF:000051">
    <property type="entry name" value="Acyl-coa thioesterase"/>
    <property type="match status" value="1"/>
</dbReference>
<dbReference type="GO" id="GO:0006637">
    <property type="term" value="P:acyl-CoA metabolic process"/>
    <property type="evidence" value="ECO:0007669"/>
    <property type="project" value="TreeGrafter"/>
</dbReference>
<evidence type="ECO:0000256" key="1">
    <source>
        <dbReference type="ARBA" id="ARBA00010458"/>
    </source>
</evidence>
<feature type="domain" description="HotDog ACOT-type" evidence="5">
    <location>
        <begin position="302"/>
        <end position="414"/>
    </location>
</feature>
<evidence type="ECO:0000313" key="6">
    <source>
        <dbReference type="EMBL" id="KAK5645924.1"/>
    </source>
</evidence>
<dbReference type="InterPro" id="IPR029069">
    <property type="entry name" value="HotDog_dom_sf"/>
</dbReference>